<feature type="compositionally biased region" description="Low complexity" evidence="1">
    <location>
        <begin position="102"/>
        <end position="128"/>
    </location>
</feature>
<accession>A0ABN8HN02</accession>
<feature type="compositionally biased region" description="Basic residues" evidence="1">
    <location>
        <begin position="58"/>
        <end position="72"/>
    </location>
</feature>
<dbReference type="EMBL" id="OW152822">
    <property type="protein sequence ID" value="CAH2037549.1"/>
    <property type="molecule type" value="Genomic_DNA"/>
</dbReference>
<organism evidence="2 3">
    <name type="scientific">Iphiclides podalirius</name>
    <name type="common">scarce swallowtail</name>
    <dbReference type="NCBI Taxonomy" id="110791"/>
    <lineage>
        <taxon>Eukaryota</taxon>
        <taxon>Metazoa</taxon>
        <taxon>Ecdysozoa</taxon>
        <taxon>Arthropoda</taxon>
        <taxon>Hexapoda</taxon>
        <taxon>Insecta</taxon>
        <taxon>Pterygota</taxon>
        <taxon>Neoptera</taxon>
        <taxon>Endopterygota</taxon>
        <taxon>Lepidoptera</taxon>
        <taxon>Glossata</taxon>
        <taxon>Ditrysia</taxon>
        <taxon>Papilionoidea</taxon>
        <taxon>Papilionidae</taxon>
        <taxon>Papilioninae</taxon>
        <taxon>Iphiclides</taxon>
    </lineage>
</organism>
<feature type="region of interest" description="Disordered" evidence="1">
    <location>
        <begin position="44"/>
        <end position="145"/>
    </location>
</feature>
<evidence type="ECO:0000313" key="3">
    <source>
        <dbReference type="Proteomes" id="UP000837857"/>
    </source>
</evidence>
<evidence type="ECO:0000256" key="1">
    <source>
        <dbReference type="SAM" id="MobiDB-lite"/>
    </source>
</evidence>
<keyword evidence="3" id="KW-1185">Reference proteome</keyword>
<feature type="non-terminal residue" evidence="2">
    <location>
        <position position="157"/>
    </location>
</feature>
<feature type="compositionally biased region" description="Polar residues" evidence="1">
    <location>
        <begin position="129"/>
        <end position="144"/>
    </location>
</feature>
<protein>
    <submittedName>
        <fullName evidence="2">Uncharacterized protein</fullName>
    </submittedName>
</protein>
<reference evidence="2" key="1">
    <citation type="submission" date="2022-03" db="EMBL/GenBank/DDBJ databases">
        <authorList>
            <person name="Martin H S."/>
        </authorList>
    </citation>
    <scope>NUCLEOTIDE SEQUENCE</scope>
</reference>
<sequence length="157" mass="16080">MRRSKTRGAATRTQLSLVYSLSHTPPLGTYAVPLVFSCARRLGGSGQGTGRLPSHGRQPPRQRWRAACRKGAARGGGSTGDSEPAPDALSAAGGGRYTCVHAPAATGQPPASASSGSGDQQLSDSQQPTTTVTKPMSSASTMYTSALPVRRPVGGVF</sequence>
<name>A0ABN8HN02_9NEOP</name>
<gene>
    <name evidence="2" type="ORF">IPOD504_LOCUS1211</name>
</gene>
<evidence type="ECO:0000313" key="2">
    <source>
        <dbReference type="EMBL" id="CAH2037549.1"/>
    </source>
</evidence>
<dbReference type="Proteomes" id="UP000837857">
    <property type="component" value="Chromosome 10"/>
</dbReference>
<proteinExistence type="predicted"/>